<organism evidence="3 4">
    <name type="scientific">Seiridium unicorne</name>
    <dbReference type="NCBI Taxonomy" id="138068"/>
    <lineage>
        <taxon>Eukaryota</taxon>
        <taxon>Fungi</taxon>
        <taxon>Dikarya</taxon>
        <taxon>Ascomycota</taxon>
        <taxon>Pezizomycotina</taxon>
        <taxon>Sordariomycetes</taxon>
        <taxon>Xylariomycetidae</taxon>
        <taxon>Amphisphaeriales</taxon>
        <taxon>Sporocadaceae</taxon>
        <taxon>Seiridium</taxon>
    </lineage>
</organism>
<feature type="region of interest" description="Disordered" evidence="1">
    <location>
        <begin position="343"/>
        <end position="365"/>
    </location>
</feature>
<dbReference type="InterPro" id="IPR021838">
    <property type="entry name" value="DUF3431"/>
</dbReference>
<evidence type="ECO:0000256" key="1">
    <source>
        <dbReference type="SAM" id="MobiDB-lite"/>
    </source>
</evidence>
<evidence type="ECO:0000256" key="2">
    <source>
        <dbReference type="SAM" id="Phobius"/>
    </source>
</evidence>
<keyword evidence="2" id="KW-1133">Transmembrane helix</keyword>
<reference evidence="3 4" key="1">
    <citation type="journal article" date="2024" name="J. Plant Pathol.">
        <title>Sequence and assembly of the genome of Seiridium unicorne, isolate CBS 538.82, causal agent of cypress canker disease.</title>
        <authorList>
            <person name="Scali E."/>
            <person name="Rocca G.D."/>
            <person name="Danti R."/>
            <person name="Garbelotto M."/>
            <person name="Barberini S."/>
            <person name="Baroncelli R."/>
            <person name="Emiliani G."/>
        </authorList>
    </citation>
    <scope>NUCLEOTIDE SEQUENCE [LARGE SCALE GENOMIC DNA]</scope>
    <source>
        <strain evidence="3 4">BM-138-508</strain>
    </source>
</reference>
<dbReference type="EMBL" id="JARVKF010000004">
    <property type="protein sequence ID" value="KAK9426174.1"/>
    <property type="molecule type" value="Genomic_DNA"/>
</dbReference>
<gene>
    <name evidence="3" type="ORF">SUNI508_12535</name>
</gene>
<name>A0ABR2VH57_9PEZI</name>
<feature type="compositionally biased region" description="Basic and acidic residues" evidence="1">
    <location>
        <begin position="343"/>
        <end position="364"/>
    </location>
</feature>
<evidence type="ECO:0000313" key="4">
    <source>
        <dbReference type="Proteomes" id="UP001408356"/>
    </source>
</evidence>
<feature type="transmembrane region" description="Helical" evidence="2">
    <location>
        <begin position="12"/>
        <end position="29"/>
    </location>
</feature>
<sequence length="411" mass="47626">MLIKRFAAHPNLPFLVIALTITFIALIHLRRQHELRALSILSYRPVIVQGDSAPDTTPSSNEIQKQEKEVSMLDFVRPAEYPGSKTIITGHTKNEDVGWIREGFTEPEYRLRIYSVDDPESGDLHTPQNKGHEAMPYLTYILTHYHNLSDINIFLHPHRYAWHTWDSLIFDTVELLNHFNLDRVERLGYANLRCRWNPGCPAHIDTQSLDAGDDMPEQAIFANAFRDLFGDDVAMPHMMGGACCSQFAVTRETIQSVPVERYQIMHDWILNTELNDGLSGRVFESLWQFLFIGEAVMCPREHACYCDSYGLCFGGEAQFAQFEWTRDRKNEIEGKAQRLREKLKEEEEKKEKITTPEEQSDHMKKIGLLQERISTTTLEAQRLKTKYDTIIQKAYENGKDPDKRAKELHRK</sequence>
<keyword evidence="2" id="KW-0812">Transmembrane</keyword>
<keyword evidence="2" id="KW-0472">Membrane</keyword>
<keyword evidence="4" id="KW-1185">Reference proteome</keyword>
<accession>A0ABR2VH57</accession>
<dbReference type="Proteomes" id="UP001408356">
    <property type="component" value="Unassembled WGS sequence"/>
</dbReference>
<dbReference type="PANTHER" id="PTHR37490:SF3">
    <property type="entry name" value="DUF3431 DOMAIN CONTAINING PROTEIN"/>
    <property type="match status" value="1"/>
</dbReference>
<dbReference type="Pfam" id="PF11913">
    <property type="entry name" value="DUF3431"/>
    <property type="match status" value="1"/>
</dbReference>
<proteinExistence type="predicted"/>
<comment type="caution">
    <text evidence="3">The sequence shown here is derived from an EMBL/GenBank/DDBJ whole genome shotgun (WGS) entry which is preliminary data.</text>
</comment>
<protein>
    <submittedName>
        <fullName evidence="3">Uncharacterized protein</fullName>
    </submittedName>
</protein>
<dbReference type="PANTHER" id="PTHR37490">
    <property type="entry name" value="EXPRESSED PROTEIN"/>
    <property type="match status" value="1"/>
</dbReference>
<evidence type="ECO:0000313" key="3">
    <source>
        <dbReference type="EMBL" id="KAK9426174.1"/>
    </source>
</evidence>